<evidence type="ECO:0000313" key="3">
    <source>
        <dbReference type="Proteomes" id="UP000223373"/>
    </source>
</evidence>
<dbReference type="EMBL" id="MF185733">
    <property type="protein sequence ID" value="ASW31579.1"/>
    <property type="molecule type" value="Genomic_DNA"/>
</dbReference>
<feature type="region of interest" description="Disordered" evidence="1">
    <location>
        <begin position="1"/>
        <end position="22"/>
    </location>
</feature>
<sequence>MGDPGLPQISHDGDRPESGDADMSIVIGGKLIDASKCVEDEETGESEHHCVHDWRIHWGNVDRGAG</sequence>
<dbReference type="Proteomes" id="UP000223373">
    <property type="component" value="Segment"/>
</dbReference>
<reference evidence="2 3" key="1">
    <citation type="submission" date="2017-06" db="EMBL/GenBank/DDBJ databases">
        <authorList>
            <person name="Davies C.G."/>
            <person name="Arendse P.M."/>
            <person name="Freed N.E."/>
            <person name="Gilligan C.E.R."/>
            <person name="Latu S.F."/>
            <person name="Hendrickson H.L."/>
            <person name="Manning T.J."/>
            <person name="Meyer C.E."/>
            <person name="Min J."/>
            <person name="Nersesyan J."/>
            <person name="Silander O.K."/>
            <person name="Suresh A."/>
            <person name="Tennent R.I."/>
            <person name="Stoner T.H."/>
            <person name="Garlena R.A."/>
            <person name="Russell D.A."/>
            <person name="Pope W.H."/>
            <person name="Jacobs-Sera D."/>
            <person name="Hatfull G.F."/>
        </authorList>
    </citation>
    <scope>NUCLEOTIDE SEQUENCE [LARGE SCALE GENOMIC DNA]</scope>
</reference>
<accession>A0A286MQQ4</accession>
<organism evidence="2 3">
    <name type="scientific">Mycobacterium phage StepMih</name>
    <dbReference type="NCBI Taxonomy" id="2015850"/>
    <lineage>
        <taxon>Viruses</taxon>
        <taxon>Duplodnaviria</taxon>
        <taxon>Heunggongvirae</taxon>
        <taxon>Uroviricota</taxon>
        <taxon>Caudoviricetes</taxon>
        <taxon>Microwolfvirus</taxon>
        <taxon>Microwolfvirus microwolf</taxon>
    </lineage>
</organism>
<evidence type="ECO:0000313" key="2">
    <source>
        <dbReference type="EMBL" id="ASW31579.1"/>
    </source>
</evidence>
<name>A0A286MQQ4_9CAUD</name>
<evidence type="ECO:0000256" key="1">
    <source>
        <dbReference type="SAM" id="MobiDB-lite"/>
    </source>
</evidence>
<protein>
    <submittedName>
        <fullName evidence="2">Head-to-tail connector protein</fullName>
    </submittedName>
</protein>
<proteinExistence type="predicted"/>
<gene>
    <name evidence="2" type="primary">20</name>
    <name evidence="2" type="ORF">SEA_STEPMIH_20</name>
</gene>